<dbReference type="InterPro" id="IPR003736">
    <property type="entry name" value="PAAI_dom"/>
</dbReference>
<name>A0ABP7DAJ7_9SPHN</name>
<keyword evidence="4" id="KW-1185">Reference proteome</keyword>
<sequence length="128" mass="13462">MIALPPYAALLGLTMTADDRGVPVLTMPFADSVLGRPGFLHGGAIAGLLEIAAITALRHALGTDDAGVIPLTITVDYRRGGRDAPTLATGIVTRLGTRIAHVDATAWQDDPARPIATARTNWRLDRPS</sequence>
<proteinExistence type="predicted"/>
<dbReference type="Pfam" id="PF03061">
    <property type="entry name" value="4HBT"/>
    <property type="match status" value="1"/>
</dbReference>
<dbReference type="CDD" id="cd03443">
    <property type="entry name" value="PaaI_thioesterase"/>
    <property type="match status" value="1"/>
</dbReference>
<reference evidence="4" key="1">
    <citation type="journal article" date="2019" name="Int. J. Syst. Evol. Microbiol.">
        <title>The Global Catalogue of Microorganisms (GCM) 10K type strain sequencing project: providing services to taxonomists for standard genome sequencing and annotation.</title>
        <authorList>
            <consortium name="The Broad Institute Genomics Platform"/>
            <consortium name="The Broad Institute Genome Sequencing Center for Infectious Disease"/>
            <person name="Wu L."/>
            <person name="Ma J."/>
        </authorList>
    </citation>
    <scope>NUCLEOTIDE SEQUENCE [LARGE SCALE GENOMIC DNA]</scope>
    <source>
        <strain evidence="4">JCM 17498</strain>
    </source>
</reference>
<dbReference type="Gene3D" id="3.10.129.10">
    <property type="entry name" value="Hotdog Thioesterase"/>
    <property type="match status" value="1"/>
</dbReference>
<organism evidence="3 4">
    <name type="scientific">Sphingomonas cynarae</name>
    <dbReference type="NCBI Taxonomy" id="930197"/>
    <lineage>
        <taxon>Bacteria</taxon>
        <taxon>Pseudomonadati</taxon>
        <taxon>Pseudomonadota</taxon>
        <taxon>Alphaproteobacteria</taxon>
        <taxon>Sphingomonadales</taxon>
        <taxon>Sphingomonadaceae</taxon>
        <taxon>Sphingomonas</taxon>
    </lineage>
</organism>
<evidence type="ECO:0000256" key="1">
    <source>
        <dbReference type="ARBA" id="ARBA00022801"/>
    </source>
</evidence>
<feature type="domain" description="Thioesterase" evidence="2">
    <location>
        <begin position="38"/>
        <end position="112"/>
    </location>
</feature>
<accession>A0ABP7DAJ7</accession>
<dbReference type="SUPFAM" id="SSF54637">
    <property type="entry name" value="Thioesterase/thiol ester dehydrase-isomerase"/>
    <property type="match status" value="1"/>
</dbReference>
<evidence type="ECO:0000313" key="4">
    <source>
        <dbReference type="Proteomes" id="UP001500523"/>
    </source>
</evidence>
<dbReference type="InterPro" id="IPR006683">
    <property type="entry name" value="Thioestr_dom"/>
</dbReference>
<dbReference type="RefSeq" id="WP_344692356.1">
    <property type="nucleotide sequence ID" value="NZ_BAABBF010000002.1"/>
</dbReference>
<dbReference type="InterPro" id="IPR029069">
    <property type="entry name" value="HotDog_dom_sf"/>
</dbReference>
<gene>
    <name evidence="3" type="ORF">GCM10022268_10790</name>
</gene>
<evidence type="ECO:0000313" key="3">
    <source>
        <dbReference type="EMBL" id="GAA3702903.1"/>
    </source>
</evidence>
<dbReference type="Proteomes" id="UP001500523">
    <property type="component" value="Unassembled WGS sequence"/>
</dbReference>
<evidence type="ECO:0000259" key="2">
    <source>
        <dbReference type="Pfam" id="PF03061"/>
    </source>
</evidence>
<dbReference type="NCBIfam" id="TIGR00369">
    <property type="entry name" value="unchar_dom_1"/>
    <property type="match status" value="1"/>
</dbReference>
<keyword evidence="1" id="KW-0378">Hydrolase</keyword>
<dbReference type="EMBL" id="BAABBF010000002">
    <property type="protein sequence ID" value="GAA3702903.1"/>
    <property type="molecule type" value="Genomic_DNA"/>
</dbReference>
<comment type="caution">
    <text evidence="3">The sequence shown here is derived from an EMBL/GenBank/DDBJ whole genome shotgun (WGS) entry which is preliminary data.</text>
</comment>
<protein>
    <recommendedName>
        <fullName evidence="2">Thioesterase domain-containing protein</fullName>
    </recommendedName>
</protein>